<feature type="repeat" description="WD" evidence="4">
    <location>
        <begin position="253"/>
        <end position="295"/>
    </location>
</feature>
<keyword evidence="7" id="KW-1185">Reference proteome</keyword>
<dbReference type="InterPro" id="IPR001680">
    <property type="entry name" value="WD40_rpt"/>
</dbReference>
<evidence type="ECO:0000256" key="5">
    <source>
        <dbReference type="SAM" id="MobiDB-lite"/>
    </source>
</evidence>
<evidence type="ECO:0000256" key="2">
    <source>
        <dbReference type="ARBA" id="ARBA00022574"/>
    </source>
</evidence>
<feature type="compositionally biased region" description="Basic and acidic residues" evidence="5">
    <location>
        <begin position="709"/>
        <end position="720"/>
    </location>
</feature>
<dbReference type="PROSITE" id="PS00678">
    <property type="entry name" value="WD_REPEATS_1"/>
    <property type="match status" value="1"/>
</dbReference>
<name>A0A0B7N772_9FUNG</name>
<comment type="similarity">
    <text evidence="1">Belongs to the WD repeat EIPR1 family.</text>
</comment>
<dbReference type="PROSITE" id="PS50082">
    <property type="entry name" value="WD_REPEATS_2"/>
    <property type="match status" value="1"/>
</dbReference>
<feature type="region of interest" description="Disordered" evidence="5">
    <location>
        <begin position="873"/>
        <end position="892"/>
    </location>
</feature>
<accession>A0A0B7N772</accession>
<dbReference type="Proteomes" id="UP000054107">
    <property type="component" value="Unassembled WGS sequence"/>
</dbReference>
<keyword evidence="3" id="KW-0677">Repeat</keyword>
<evidence type="ECO:0000256" key="4">
    <source>
        <dbReference type="PROSITE-ProRule" id="PRU00221"/>
    </source>
</evidence>
<dbReference type="AlphaFoldDB" id="A0A0B7N772"/>
<evidence type="ECO:0000313" key="7">
    <source>
        <dbReference type="Proteomes" id="UP000054107"/>
    </source>
</evidence>
<feature type="compositionally biased region" description="Low complexity" evidence="5">
    <location>
        <begin position="734"/>
        <end position="747"/>
    </location>
</feature>
<protein>
    <submittedName>
        <fullName evidence="6">Uncharacterized protein</fullName>
    </submittedName>
</protein>
<proteinExistence type="inferred from homology"/>
<dbReference type="GO" id="GO:0016567">
    <property type="term" value="P:protein ubiquitination"/>
    <property type="evidence" value="ECO:0007669"/>
    <property type="project" value="TreeGrafter"/>
</dbReference>
<gene>
    <name evidence="6" type="primary">PARPA_07359.1 scaffold 27460</name>
</gene>
<keyword evidence="2 4" id="KW-0853">WD repeat</keyword>
<reference evidence="6 7" key="1">
    <citation type="submission" date="2014-09" db="EMBL/GenBank/DDBJ databases">
        <authorList>
            <person name="Ellenberger Sabrina"/>
        </authorList>
    </citation>
    <scope>NUCLEOTIDE SEQUENCE [LARGE SCALE GENOMIC DNA]</scope>
    <source>
        <strain evidence="6 7">CBS 412.66</strain>
    </source>
</reference>
<evidence type="ECO:0000256" key="1">
    <source>
        <dbReference type="ARBA" id="ARBA00005672"/>
    </source>
</evidence>
<dbReference type="EMBL" id="LN729513">
    <property type="protein sequence ID" value="CEP13304.1"/>
    <property type="molecule type" value="Genomic_DNA"/>
</dbReference>
<feature type="compositionally biased region" description="Polar residues" evidence="5">
    <location>
        <begin position="760"/>
        <end position="775"/>
    </location>
</feature>
<dbReference type="OrthoDB" id="361494at2759"/>
<dbReference type="STRING" id="35722.A0A0B7N772"/>
<dbReference type="PANTHER" id="PTHR14205:SF15">
    <property type="entry name" value="EARP AND GARP COMPLEX-INTERACTING PROTEIN 1"/>
    <property type="match status" value="1"/>
</dbReference>
<dbReference type="Gene3D" id="2.130.10.10">
    <property type="entry name" value="YVTN repeat-like/Quinoprotein amine dehydrogenase"/>
    <property type="match status" value="1"/>
</dbReference>
<dbReference type="SUPFAM" id="SSF50978">
    <property type="entry name" value="WD40 repeat-like"/>
    <property type="match status" value="1"/>
</dbReference>
<dbReference type="InterPro" id="IPR019775">
    <property type="entry name" value="WD40_repeat_CS"/>
</dbReference>
<dbReference type="InterPro" id="IPR015943">
    <property type="entry name" value="WD40/YVTN_repeat-like_dom_sf"/>
</dbReference>
<organism evidence="6 7">
    <name type="scientific">Parasitella parasitica</name>
    <dbReference type="NCBI Taxonomy" id="35722"/>
    <lineage>
        <taxon>Eukaryota</taxon>
        <taxon>Fungi</taxon>
        <taxon>Fungi incertae sedis</taxon>
        <taxon>Mucoromycota</taxon>
        <taxon>Mucoromycotina</taxon>
        <taxon>Mucoromycetes</taxon>
        <taxon>Mucorales</taxon>
        <taxon>Mucorineae</taxon>
        <taxon>Mucoraceae</taxon>
        <taxon>Parasitella</taxon>
    </lineage>
</organism>
<evidence type="ECO:0000313" key="6">
    <source>
        <dbReference type="EMBL" id="CEP13304.1"/>
    </source>
</evidence>
<dbReference type="PANTHER" id="PTHR14205">
    <property type="entry name" value="WD-REPEAT PROTEIN"/>
    <property type="match status" value="1"/>
</dbReference>
<feature type="region of interest" description="Disordered" evidence="5">
    <location>
        <begin position="664"/>
        <end position="822"/>
    </location>
</feature>
<dbReference type="InterPro" id="IPR036322">
    <property type="entry name" value="WD40_repeat_dom_sf"/>
</dbReference>
<sequence length="917" mass="103263">MPFLYCYNRSSGWRILSENYEQHVKGLRSEHFDINQGNGGEDYLTCIAISENGIIAIGSGTKDGSLYFIRDFSAVKDVDSGPRFLLLHKESLGMPIHSIDWSGSHLLVGTNQGTTKLFNVEFADDCLQDFSLKGQYINPPSKIALYSSSYIANTHVKAAEFSLSYSSEGMNASVDTESRFLTTTISQLSVWDAMEQKEPISRTYASDAPLNFASWSPNDPQSLIVCGGYDRKLLIVDTRVSTSSHNSVVWSADNAHDRPLRDAKFNPFIPYWIASAGEDSIVNIWDIRDSHRAPVAKIDGNAGIVTSVTWSNIRPENLGTTASDGTMRYYTLSPEALPIWDTHYRITRYDQNDTLPIVRERKQGNVWFTKDQKYKYPNGQSWKTDVWDEGEYIEEERSTILLAGALGLGEWGRPEPGTIYKGEETVNARGAVVKVIPSKSRPSMYYSIASGGQLTANIVRFDAASNLRNRHRFDPADKDALAAKIEDDIYCRRITDAQQALDRLKKTPIKDLHTISYALSRERAEEVEFLEDCLKPRGPIKCTEWRFDSIPDKSIKRISRRLWNAEDMWEDAIQAFKKDLKYWSYRLPPGYNTKYKFPLEFTAPIIAPHLVEEETVLAPLPPKKDDLTPQYLKVPDEIAMSPYIYDSDIEDNIEQESIMEGKALSPTNDESITEEDQQQQKMASDDRNQQPIKNRRNIGHVPRIVTMHVDQDPNSNEHPRNPFTPPQSATIGVASTTSLSAAHSTGTNPFADVVEPEQSPAKTPQSTNPFETTFSALDESENQQSPKKRSTNPFEYDDPQLEDDKPVKSGQNQIPDTQNHKRHSWISNAHHLSLTLSRHNSTKSTGEGEDGNSYAIPAAKKSRKFNTFKRILSRNGAKDGKQRISSASSEETTLEADALILLQRQNSSRRNAIQGPH</sequence>
<evidence type="ECO:0000256" key="3">
    <source>
        <dbReference type="ARBA" id="ARBA00022737"/>
    </source>
</evidence>
<dbReference type="SMART" id="SM00320">
    <property type="entry name" value="WD40"/>
    <property type="match status" value="5"/>
</dbReference>
<dbReference type="InterPro" id="IPR040323">
    <property type="entry name" value="EIPR1"/>
</dbReference>